<evidence type="ECO:0000313" key="2">
    <source>
        <dbReference type="Proteomes" id="UP001215598"/>
    </source>
</evidence>
<comment type="caution">
    <text evidence="1">The sequence shown here is derived from an EMBL/GenBank/DDBJ whole genome shotgun (WGS) entry which is preliminary data.</text>
</comment>
<dbReference type="EMBL" id="JARKIB010000013">
    <property type="protein sequence ID" value="KAJ7773056.1"/>
    <property type="molecule type" value="Genomic_DNA"/>
</dbReference>
<sequence length="289" mass="30754">MSTHATVAEKIASLSGYGPTSDVAQAQYRLDLVEKWPITSGMRVLELGCGQGDTTLALAEVVGENGHVDAVDPGALDYGSPSTLGQAHDVISAGSLGSRIAWIQAEPLEFLSANTDAPRYDVAVLAHSLWYFSSPALILETLRVLATRAHRICIAEWSLSCAEGSNATTHVLAVLAQGAMECRKPASESNVRTVVSPARIKELAAQAGLVLQTEGLVTPGAGVYDGRWETEHAVRARFADEVEEFVKDDREKGMIFAMQDAVRASLAIVGGMKKVGTMDGWVAVFNGKE</sequence>
<keyword evidence="1" id="KW-0808">Transferase</keyword>
<proteinExistence type="predicted"/>
<organism evidence="1 2">
    <name type="scientific">Mycena metata</name>
    <dbReference type="NCBI Taxonomy" id="1033252"/>
    <lineage>
        <taxon>Eukaryota</taxon>
        <taxon>Fungi</taxon>
        <taxon>Dikarya</taxon>
        <taxon>Basidiomycota</taxon>
        <taxon>Agaricomycotina</taxon>
        <taxon>Agaricomycetes</taxon>
        <taxon>Agaricomycetidae</taxon>
        <taxon>Agaricales</taxon>
        <taxon>Marasmiineae</taxon>
        <taxon>Mycenaceae</taxon>
        <taxon>Mycena</taxon>
    </lineage>
</organism>
<accession>A0AAD7JVU8</accession>
<dbReference type="Proteomes" id="UP001215598">
    <property type="component" value="Unassembled WGS sequence"/>
</dbReference>
<dbReference type="CDD" id="cd02440">
    <property type="entry name" value="AdoMet_MTases"/>
    <property type="match status" value="1"/>
</dbReference>
<dbReference type="Gene3D" id="3.40.50.150">
    <property type="entry name" value="Vaccinia Virus protein VP39"/>
    <property type="match status" value="1"/>
</dbReference>
<dbReference type="GO" id="GO:0032259">
    <property type="term" value="P:methylation"/>
    <property type="evidence" value="ECO:0007669"/>
    <property type="project" value="UniProtKB-KW"/>
</dbReference>
<keyword evidence="1" id="KW-0489">Methyltransferase</keyword>
<dbReference type="InterPro" id="IPR029063">
    <property type="entry name" value="SAM-dependent_MTases_sf"/>
</dbReference>
<name>A0AAD7JVU8_9AGAR</name>
<dbReference type="AlphaFoldDB" id="A0AAD7JVU8"/>
<keyword evidence="2" id="KW-1185">Reference proteome</keyword>
<gene>
    <name evidence="1" type="ORF">B0H16DRAFT_137626</name>
</gene>
<reference evidence="1" key="1">
    <citation type="submission" date="2023-03" db="EMBL/GenBank/DDBJ databases">
        <title>Massive genome expansion in bonnet fungi (Mycena s.s.) driven by repeated elements and novel gene families across ecological guilds.</title>
        <authorList>
            <consortium name="Lawrence Berkeley National Laboratory"/>
            <person name="Harder C.B."/>
            <person name="Miyauchi S."/>
            <person name="Viragh M."/>
            <person name="Kuo A."/>
            <person name="Thoen E."/>
            <person name="Andreopoulos B."/>
            <person name="Lu D."/>
            <person name="Skrede I."/>
            <person name="Drula E."/>
            <person name="Henrissat B."/>
            <person name="Morin E."/>
            <person name="Kohler A."/>
            <person name="Barry K."/>
            <person name="LaButti K."/>
            <person name="Morin E."/>
            <person name="Salamov A."/>
            <person name="Lipzen A."/>
            <person name="Mereny Z."/>
            <person name="Hegedus B."/>
            <person name="Baldrian P."/>
            <person name="Stursova M."/>
            <person name="Weitz H."/>
            <person name="Taylor A."/>
            <person name="Grigoriev I.V."/>
            <person name="Nagy L.G."/>
            <person name="Martin F."/>
            <person name="Kauserud H."/>
        </authorList>
    </citation>
    <scope>NUCLEOTIDE SEQUENCE</scope>
    <source>
        <strain evidence="1">CBHHK182m</strain>
    </source>
</reference>
<dbReference type="GO" id="GO:0008168">
    <property type="term" value="F:methyltransferase activity"/>
    <property type="evidence" value="ECO:0007669"/>
    <property type="project" value="UniProtKB-KW"/>
</dbReference>
<evidence type="ECO:0000313" key="1">
    <source>
        <dbReference type="EMBL" id="KAJ7773056.1"/>
    </source>
</evidence>
<protein>
    <submittedName>
        <fullName evidence="1">SAM-dependent methyltransferase-like protein</fullName>
    </submittedName>
</protein>
<dbReference type="Pfam" id="PF13489">
    <property type="entry name" value="Methyltransf_23"/>
    <property type="match status" value="1"/>
</dbReference>
<dbReference type="SUPFAM" id="SSF53335">
    <property type="entry name" value="S-adenosyl-L-methionine-dependent methyltransferases"/>
    <property type="match status" value="1"/>
</dbReference>